<feature type="region of interest" description="Disordered" evidence="1">
    <location>
        <begin position="315"/>
        <end position="472"/>
    </location>
</feature>
<dbReference type="EMBL" id="JAFIQS010000018">
    <property type="protein sequence ID" value="KAG5162699.1"/>
    <property type="molecule type" value="Genomic_DNA"/>
</dbReference>
<protein>
    <submittedName>
        <fullName evidence="2">Uncharacterized protein</fullName>
    </submittedName>
</protein>
<evidence type="ECO:0000313" key="2">
    <source>
        <dbReference type="EMBL" id="KAG5162699.1"/>
    </source>
</evidence>
<feature type="region of interest" description="Disordered" evidence="1">
    <location>
        <begin position="189"/>
        <end position="237"/>
    </location>
</feature>
<dbReference type="AlphaFoldDB" id="A0A8H7XMZ7"/>
<feature type="compositionally biased region" description="Low complexity" evidence="1">
    <location>
        <begin position="388"/>
        <end position="423"/>
    </location>
</feature>
<proteinExistence type="predicted"/>
<gene>
    <name evidence="2" type="ORF">JR316_012584</name>
</gene>
<name>A0A8H7XMZ7_PSICU</name>
<feature type="compositionally biased region" description="Low complexity" evidence="1">
    <location>
        <begin position="345"/>
        <end position="368"/>
    </location>
</feature>
<feature type="compositionally biased region" description="Basic residues" evidence="1">
    <location>
        <begin position="228"/>
        <end position="237"/>
    </location>
</feature>
<comment type="caution">
    <text evidence="2">The sequence shown here is derived from an EMBL/GenBank/DDBJ whole genome shotgun (WGS) entry which is preliminary data.</text>
</comment>
<accession>A0A8H7XMZ7</accession>
<feature type="compositionally biased region" description="Acidic residues" evidence="1">
    <location>
        <begin position="451"/>
        <end position="460"/>
    </location>
</feature>
<feature type="compositionally biased region" description="Polar residues" evidence="1">
    <location>
        <begin position="201"/>
        <end position="218"/>
    </location>
</feature>
<sequence>MSWGFLPSTTHHLVAFDDIVQHKRTRGRDIAQDRVWRRRDFVGSPGIEQNRGCQNTPLSQNCNYHTEIDPTFNARIGPEHVVKPTNQLRRRASAPATAFIWIDAQNLAGYQQMLLVTRTKDNTDSPLQENEDLGRLLNFKHRLGFASHDDITKLGNMESSRSSGTIASTEAVATATRKPSVVFALAQTTQQGEAELPPATRTRSLTSPSLPSEEQPTVPSVDRSLMTSKKRSRTLRLKGSHQPLTIDIHGANLGPSSVSVDANKVPNNIDTKPSPELTEQQQRTLRRRKHLNVLQTSLPVSNAAEPIPISLNLHTTDDARHSRGLSPPRSIATDSSDPTTPPQTPILTITPPTSAPAGPASNSPGSSPVRLGHPSRPYYSAIRKNGITSRPLSSSGPSTTGSSRPQSYTPPSTTSALSSTTASRHLSMSAMFVSPLSSSPPGVPSAFSVMDDVDNDDDEPMPILPPTPAPVRTRFSLSSEKRRFSHAPILNLQTNAPKHTYSQSLSQARSKGPRGSIGFSMSGETELRMALAAEAAMSGTSSGSGFRFRESAVPPVVTQEDVVNANGVSHPRRNSFMGRVRKLRQGLKEMLLS</sequence>
<organism evidence="2">
    <name type="scientific">Psilocybe cubensis</name>
    <name type="common">Psychedelic mushroom</name>
    <name type="synonym">Stropharia cubensis</name>
    <dbReference type="NCBI Taxonomy" id="181762"/>
    <lineage>
        <taxon>Eukaryota</taxon>
        <taxon>Fungi</taxon>
        <taxon>Dikarya</taxon>
        <taxon>Basidiomycota</taxon>
        <taxon>Agaricomycotina</taxon>
        <taxon>Agaricomycetes</taxon>
        <taxon>Agaricomycetidae</taxon>
        <taxon>Agaricales</taxon>
        <taxon>Agaricineae</taxon>
        <taxon>Strophariaceae</taxon>
        <taxon>Psilocybe</taxon>
    </lineage>
</organism>
<reference evidence="2" key="1">
    <citation type="submission" date="2021-02" db="EMBL/GenBank/DDBJ databases">
        <title>Psilocybe cubensis genome.</title>
        <authorList>
            <person name="Mckernan K.J."/>
            <person name="Crawford S."/>
            <person name="Trippe A."/>
            <person name="Kane L.T."/>
            <person name="Mclaughlin S."/>
        </authorList>
    </citation>
    <scope>NUCLEOTIDE SEQUENCE [LARGE SCALE GENOMIC DNA]</scope>
    <source>
        <strain evidence="2">MGC-MH-2018</strain>
    </source>
</reference>
<evidence type="ECO:0000256" key="1">
    <source>
        <dbReference type="SAM" id="MobiDB-lite"/>
    </source>
</evidence>